<proteinExistence type="predicted"/>
<evidence type="ECO:0000313" key="1">
    <source>
        <dbReference type="EMBL" id="SFN99468.1"/>
    </source>
</evidence>
<dbReference type="OrthoDB" id="793676at2"/>
<gene>
    <name evidence="1" type="ORF">SAMN04487989_10876</name>
</gene>
<dbReference type="Proteomes" id="UP000198705">
    <property type="component" value="Unassembled WGS sequence"/>
</dbReference>
<sequence>MDKENLSELELRQSFLEFYHRTRKSATEHPEFKLGQNNYHLLSENGKEASRAFNFMIKVYDLITDLERTHTFIKRFPSKDYYEKNDIDQLDFIKYHYEVFIHKTHTLLEVKKLWLNDFYEIGLKEKDCNWNNLKTFNKIQNSTAKIIIENYYKSFEHIIKFRHLNTHRAFYRDEKNDDLKSDLMIYNGFKKYGIEVGEDYRKIRPKLIVDYQIKEYRKEKLEYIKNGIEIAKIYAEQFITIIQTELFDKLIKNKNCVEQRV</sequence>
<dbReference type="STRING" id="649333.SAMN04487989_10876"/>
<accession>A0A1I5DJU9</accession>
<protein>
    <submittedName>
        <fullName evidence="1">Uncharacterized protein</fullName>
    </submittedName>
</protein>
<name>A0A1I5DJU9_9FLAO</name>
<evidence type="ECO:0000313" key="2">
    <source>
        <dbReference type="Proteomes" id="UP000198705"/>
    </source>
</evidence>
<dbReference type="RefSeq" id="WP_092209931.1">
    <property type="nucleotide sequence ID" value="NZ_FOVN01000008.1"/>
</dbReference>
<dbReference type="EMBL" id="FOVN01000008">
    <property type="protein sequence ID" value="SFN99468.1"/>
    <property type="molecule type" value="Genomic_DNA"/>
</dbReference>
<keyword evidence="2" id="KW-1185">Reference proteome</keyword>
<organism evidence="1 2">
    <name type="scientific">Bizionia echini</name>
    <dbReference type="NCBI Taxonomy" id="649333"/>
    <lineage>
        <taxon>Bacteria</taxon>
        <taxon>Pseudomonadati</taxon>
        <taxon>Bacteroidota</taxon>
        <taxon>Flavobacteriia</taxon>
        <taxon>Flavobacteriales</taxon>
        <taxon>Flavobacteriaceae</taxon>
        <taxon>Bizionia</taxon>
    </lineage>
</organism>
<dbReference type="AlphaFoldDB" id="A0A1I5DJU9"/>
<reference evidence="2" key="1">
    <citation type="submission" date="2016-10" db="EMBL/GenBank/DDBJ databases">
        <authorList>
            <person name="Varghese N."/>
            <person name="Submissions S."/>
        </authorList>
    </citation>
    <scope>NUCLEOTIDE SEQUENCE [LARGE SCALE GENOMIC DNA]</scope>
    <source>
        <strain evidence="2">DSM 23925</strain>
    </source>
</reference>